<keyword evidence="3" id="KW-1185">Reference proteome</keyword>
<dbReference type="EMBL" id="SRLO01000066">
    <property type="protein sequence ID" value="TNN79283.1"/>
    <property type="molecule type" value="Genomic_DNA"/>
</dbReference>
<organism evidence="2 3">
    <name type="scientific">Liparis tanakae</name>
    <name type="common">Tanaka's snailfish</name>
    <dbReference type="NCBI Taxonomy" id="230148"/>
    <lineage>
        <taxon>Eukaryota</taxon>
        <taxon>Metazoa</taxon>
        <taxon>Chordata</taxon>
        <taxon>Craniata</taxon>
        <taxon>Vertebrata</taxon>
        <taxon>Euteleostomi</taxon>
        <taxon>Actinopterygii</taxon>
        <taxon>Neopterygii</taxon>
        <taxon>Teleostei</taxon>
        <taxon>Neoteleostei</taxon>
        <taxon>Acanthomorphata</taxon>
        <taxon>Eupercaria</taxon>
        <taxon>Perciformes</taxon>
        <taxon>Cottioidei</taxon>
        <taxon>Cottales</taxon>
        <taxon>Liparidae</taxon>
        <taxon>Liparis</taxon>
    </lineage>
</organism>
<sequence length="268" mass="29302">MWPWLSLQADWGVRLGFVSEGFFTPSSGTPGQLSQNAEPANVLPSRLLDGGAGRLPGRHRRSLLECVFSHRFRGASSKGFLGRRSYAEEAITAEQTSDLFNAPLASVFNYHKQASEETGSSYWHLQRVSPRVPDGFTAPGEISLGREIAPMKKQRMHDGRASPCVPASFDKPTLLGPLPEKPDRFRQQRSEGRGLTYNRIRARCFAESGGGASTPALLVRGKRRRRDATCLEEATAAAAATPQKLTREPDVSVSPLEWKAIISDGVVA</sequence>
<name>A0A4Z2IQ38_9TELE</name>
<evidence type="ECO:0000313" key="3">
    <source>
        <dbReference type="Proteomes" id="UP000314294"/>
    </source>
</evidence>
<gene>
    <name evidence="2" type="ORF">EYF80_010528</name>
</gene>
<feature type="region of interest" description="Disordered" evidence="1">
    <location>
        <begin position="157"/>
        <end position="191"/>
    </location>
</feature>
<evidence type="ECO:0000256" key="1">
    <source>
        <dbReference type="SAM" id="MobiDB-lite"/>
    </source>
</evidence>
<protein>
    <submittedName>
        <fullName evidence="2">Uncharacterized protein</fullName>
    </submittedName>
</protein>
<accession>A0A4Z2IQ38</accession>
<feature type="compositionally biased region" description="Basic and acidic residues" evidence="1">
    <location>
        <begin position="180"/>
        <end position="191"/>
    </location>
</feature>
<reference evidence="2 3" key="1">
    <citation type="submission" date="2019-03" db="EMBL/GenBank/DDBJ databases">
        <title>First draft genome of Liparis tanakae, snailfish: a comprehensive survey of snailfish specific genes.</title>
        <authorList>
            <person name="Kim W."/>
            <person name="Song I."/>
            <person name="Jeong J.-H."/>
            <person name="Kim D."/>
            <person name="Kim S."/>
            <person name="Ryu S."/>
            <person name="Song J.Y."/>
            <person name="Lee S.K."/>
        </authorList>
    </citation>
    <scope>NUCLEOTIDE SEQUENCE [LARGE SCALE GENOMIC DNA]</scope>
    <source>
        <tissue evidence="2">Muscle</tissue>
    </source>
</reference>
<evidence type="ECO:0000313" key="2">
    <source>
        <dbReference type="EMBL" id="TNN79283.1"/>
    </source>
</evidence>
<proteinExistence type="predicted"/>
<dbReference type="Proteomes" id="UP000314294">
    <property type="component" value="Unassembled WGS sequence"/>
</dbReference>
<dbReference type="AlphaFoldDB" id="A0A4Z2IQ38"/>
<comment type="caution">
    <text evidence="2">The sequence shown here is derived from an EMBL/GenBank/DDBJ whole genome shotgun (WGS) entry which is preliminary data.</text>
</comment>